<name>A0A852KZ45_UROIN</name>
<feature type="region of interest" description="Disordered" evidence="1">
    <location>
        <begin position="86"/>
        <end position="106"/>
    </location>
</feature>
<reference evidence="3" key="1">
    <citation type="submission" date="2020-02" db="EMBL/GenBank/DDBJ databases">
        <title>Bird 10,000 Genomes (B10K) Project - Family phase.</title>
        <authorList>
            <person name="Zhang G."/>
        </authorList>
    </citation>
    <scope>NUCLEOTIDE SEQUENCE</scope>
    <source>
        <strain evidence="3">B10K-DU-030-59</strain>
    </source>
</reference>
<dbReference type="Proteomes" id="UP000654395">
    <property type="component" value="Unassembled WGS sequence"/>
</dbReference>
<accession>A0A852KZ45</accession>
<evidence type="ECO:0000313" key="4">
    <source>
        <dbReference type="Proteomes" id="UP000654395"/>
    </source>
</evidence>
<comment type="caution">
    <text evidence="3">The sequence shown here is derived from an EMBL/GenBank/DDBJ whole genome shotgun (WGS) entry which is preliminary data.</text>
</comment>
<dbReference type="PANTHER" id="PTHR24411:SF8">
    <property type="entry name" value="NUCLEAR FACTOR ERYTHROID 2-RELATED FACTOR 3"/>
    <property type="match status" value="1"/>
</dbReference>
<protein>
    <submittedName>
        <fullName evidence="3">NF2L3 factor</fullName>
    </submittedName>
</protein>
<evidence type="ECO:0000256" key="1">
    <source>
        <dbReference type="SAM" id="MobiDB-lite"/>
    </source>
</evidence>
<feature type="non-terminal residue" evidence="3">
    <location>
        <position position="106"/>
    </location>
</feature>
<dbReference type="Gene3D" id="1.20.5.170">
    <property type="match status" value="1"/>
</dbReference>
<dbReference type="AlphaFoldDB" id="A0A852KZ45"/>
<dbReference type="Pfam" id="PF00170">
    <property type="entry name" value="bZIP_1"/>
    <property type="match status" value="1"/>
</dbReference>
<keyword evidence="4" id="KW-1185">Reference proteome</keyword>
<dbReference type="GO" id="GO:0005634">
    <property type="term" value="C:nucleus"/>
    <property type="evidence" value="ECO:0007669"/>
    <property type="project" value="TreeGrafter"/>
</dbReference>
<dbReference type="PANTHER" id="PTHR24411">
    <property type="entry name" value="NUCLEAR FACTOR ERYTHROID 2-RELATED FACTOR"/>
    <property type="match status" value="1"/>
</dbReference>
<dbReference type="InterPro" id="IPR047167">
    <property type="entry name" value="NFE2-like"/>
</dbReference>
<dbReference type="GO" id="GO:0000978">
    <property type="term" value="F:RNA polymerase II cis-regulatory region sequence-specific DNA binding"/>
    <property type="evidence" value="ECO:0007669"/>
    <property type="project" value="InterPro"/>
</dbReference>
<feature type="non-terminal residue" evidence="3">
    <location>
        <position position="1"/>
    </location>
</feature>
<dbReference type="InterPro" id="IPR046347">
    <property type="entry name" value="bZIP_sf"/>
</dbReference>
<feature type="compositionally biased region" description="Basic and acidic residues" evidence="1">
    <location>
        <begin position="88"/>
        <end position="106"/>
    </location>
</feature>
<dbReference type="GO" id="GO:0000981">
    <property type="term" value="F:DNA-binding transcription factor activity, RNA polymerase II-specific"/>
    <property type="evidence" value="ECO:0007669"/>
    <property type="project" value="TreeGrafter"/>
</dbReference>
<evidence type="ECO:0000313" key="3">
    <source>
        <dbReference type="EMBL" id="NXX84771.1"/>
    </source>
</evidence>
<dbReference type="InterPro" id="IPR004827">
    <property type="entry name" value="bZIP"/>
</dbReference>
<feature type="domain" description="BZIP" evidence="2">
    <location>
        <begin position="2"/>
        <end position="49"/>
    </location>
</feature>
<gene>
    <name evidence="3" type="primary">Nfe2l3</name>
    <name evidence="3" type="ORF">UROIND_R15162</name>
</gene>
<evidence type="ECO:0000259" key="2">
    <source>
        <dbReference type="Pfam" id="PF00170"/>
    </source>
</evidence>
<dbReference type="SUPFAM" id="SSF57959">
    <property type="entry name" value="Leucine zipper domain"/>
    <property type="match status" value="1"/>
</dbReference>
<dbReference type="EMBL" id="WBNH01010554">
    <property type="protein sequence ID" value="NXX84771.1"/>
    <property type="molecule type" value="Genomic_DNA"/>
</dbReference>
<dbReference type="OrthoDB" id="7458135at2759"/>
<sequence length="106" mass="12396">VAAKKCRKRRLSAILNLEEEVYNLQTQKESLKKEHSQCSMSISQIQQKLNNLYSDILSRLRDDHGRPVDPCQYVIHCNDDGSIFIIPKHSDKSEQKQDNEKEQKQK</sequence>
<proteinExistence type="predicted"/>
<organism evidence="3 4">
    <name type="scientific">Urocolius indicus</name>
    <name type="common">Red-faced mousebird</name>
    <name type="synonym">Colius indicus</name>
    <dbReference type="NCBI Taxonomy" id="458196"/>
    <lineage>
        <taxon>Eukaryota</taxon>
        <taxon>Metazoa</taxon>
        <taxon>Chordata</taxon>
        <taxon>Craniata</taxon>
        <taxon>Vertebrata</taxon>
        <taxon>Euteleostomi</taxon>
        <taxon>Archelosauria</taxon>
        <taxon>Archosauria</taxon>
        <taxon>Dinosauria</taxon>
        <taxon>Saurischia</taxon>
        <taxon>Theropoda</taxon>
        <taxon>Coelurosauria</taxon>
        <taxon>Aves</taxon>
        <taxon>Neognathae</taxon>
        <taxon>Neoaves</taxon>
        <taxon>Telluraves</taxon>
        <taxon>Coraciimorphae</taxon>
        <taxon>Coliiformes</taxon>
        <taxon>Coliidae</taxon>
        <taxon>Urocolius</taxon>
    </lineage>
</organism>